<evidence type="ECO:0000256" key="1">
    <source>
        <dbReference type="ARBA" id="ARBA00001231"/>
    </source>
</evidence>
<dbReference type="SUPFAM" id="SSF51445">
    <property type="entry name" value="(Trans)glycosidases"/>
    <property type="match status" value="1"/>
</dbReference>
<evidence type="ECO:0000313" key="10">
    <source>
        <dbReference type="Proteomes" id="UP001205603"/>
    </source>
</evidence>
<dbReference type="Proteomes" id="UP001205603">
    <property type="component" value="Unassembled WGS sequence"/>
</dbReference>
<dbReference type="RefSeq" id="WP_255025057.1">
    <property type="nucleotide sequence ID" value="NZ_JANDHW010000001.1"/>
</dbReference>
<sequence length="784" mass="89273">MKKNLLPGTLFVLMILLISCQQKNTKDNYSIIPLPNQMTIRNGAFEFDNQTRFIYTSRVDSVSKNVIDDFATQLKNVSGMDMAVESNDNETDGHNLYFDADTLLSKEAYSLQVTPKRITIKASSGSGFFYGINTLKQLLPIEIYADTITSTVKKWEVPCVEINDAPRFAYRGAHLDVSRHFFTVDEVKKYIDILAMHKMNTFHWHLTDDQGWRIEIKKYPELTRIGSVRKKTMIGKDWDKFDHTPYGGFYTQDEIREIVAYANKHFITVIPEIDMPGHMVAALATFPYLGCTGGPYEVRPIWGVADEVLCAGKESTYKFVEDVLSEVIDLFPSKYIHIGGDECPKTNWEKCPYCQARIRKEGLKADKDHTAEEKLQSYFISRIEKFVNSKGRQIIGWDEILEGGLSGNATVMSWRGTEGGIEAARQKHDVIMTPVNYAYFDYYQSEDTQDEPLAIGGYIPLEKVYSFNPVPDKLEPEFHQYILGAQANMWTEYISDFNHIEYMLLPRLDAMSEVLWTQPGNMNLNDFLLRLKHNIGIYQLKGYNFSKEIFKVKIKSSVNPDKGCIEAELSCLYDGPIYYTLDNTEPTLNSPKYDGKPIEINQNSILKATAFFSGIQNVVTTKDYLFNKATAKKIVLNTQPDTRYTFGGGNTLVDGITGDRNFANGRWVGFNKENLDATIDLGKPTPISKVYLGMLFLKGDWIFPATNLKIEVSDNNKDFKTVCDKSFPTPKEKETDGRIVNGVQFDPVTTQYVRIIATTTDKIPSWHPSKGNRAFLFVDEIEIR</sequence>
<reference evidence="9 10" key="1">
    <citation type="submission" date="2022-07" db="EMBL/GenBank/DDBJ databases">
        <title>Fecal culturing of patients with breast cancer.</title>
        <authorList>
            <person name="Teng N.M.Y."/>
            <person name="Kiu R."/>
            <person name="Evans R."/>
            <person name="Baker D.J."/>
            <person name="Zenner C."/>
            <person name="Robinson S.D."/>
            <person name="Hall L.J."/>
        </authorList>
    </citation>
    <scope>NUCLEOTIDE SEQUENCE [LARGE SCALE GENOMIC DNA]</scope>
    <source>
        <strain evidence="9 10">LH1063</strain>
    </source>
</reference>
<comment type="caution">
    <text evidence="9">The sequence shown here is derived from an EMBL/GenBank/DDBJ whole genome shotgun (WGS) entry which is preliminary data.</text>
</comment>
<dbReference type="CDD" id="cd06563">
    <property type="entry name" value="GH20_chitobiase-like"/>
    <property type="match status" value="1"/>
</dbReference>
<dbReference type="InterPro" id="IPR008979">
    <property type="entry name" value="Galactose-bd-like_sf"/>
</dbReference>
<evidence type="ECO:0000256" key="2">
    <source>
        <dbReference type="ARBA" id="ARBA00006285"/>
    </source>
</evidence>
<keyword evidence="10" id="KW-1185">Reference proteome</keyword>
<dbReference type="InterPro" id="IPR029018">
    <property type="entry name" value="Hex-like_dom2"/>
</dbReference>
<comment type="catalytic activity">
    <reaction evidence="1">
        <text>Hydrolysis of terminal non-reducing N-acetyl-D-hexosamine residues in N-acetyl-beta-D-hexosaminides.</text>
        <dbReference type="EC" id="3.2.1.52"/>
    </reaction>
</comment>
<dbReference type="InterPro" id="IPR015883">
    <property type="entry name" value="Glyco_hydro_20_cat"/>
</dbReference>
<gene>
    <name evidence="9" type="ORF">NMU02_00370</name>
</gene>
<dbReference type="InterPro" id="IPR026876">
    <property type="entry name" value="Fn3_assoc_repeat"/>
</dbReference>
<evidence type="ECO:0000256" key="3">
    <source>
        <dbReference type="ARBA" id="ARBA00012663"/>
    </source>
</evidence>
<dbReference type="PRINTS" id="PR00738">
    <property type="entry name" value="GLHYDRLASE20"/>
</dbReference>
<dbReference type="PANTHER" id="PTHR22600">
    <property type="entry name" value="BETA-HEXOSAMINIDASE"/>
    <property type="match status" value="1"/>
</dbReference>
<organism evidence="9 10">
    <name type="scientific">Coprobacter tertius</name>
    <dbReference type="NCBI Taxonomy" id="2944915"/>
    <lineage>
        <taxon>Bacteria</taxon>
        <taxon>Pseudomonadati</taxon>
        <taxon>Bacteroidota</taxon>
        <taxon>Bacteroidia</taxon>
        <taxon>Bacteroidales</taxon>
        <taxon>Barnesiellaceae</taxon>
        <taxon>Coprobacter</taxon>
    </lineage>
</organism>
<dbReference type="InterPro" id="IPR025705">
    <property type="entry name" value="Beta_hexosaminidase_sua/sub"/>
</dbReference>
<dbReference type="SUPFAM" id="SSF55545">
    <property type="entry name" value="beta-N-acetylhexosaminidase-like domain"/>
    <property type="match status" value="1"/>
</dbReference>
<feature type="domain" description="Beta-hexosaminidase bacterial type N-terminal" evidence="8">
    <location>
        <begin position="29"/>
        <end position="165"/>
    </location>
</feature>
<dbReference type="Pfam" id="PF13287">
    <property type="entry name" value="Fn3_assoc"/>
    <property type="match status" value="1"/>
</dbReference>
<dbReference type="Pfam" id="PF02838">
    <property type="entry name" value="Glyco_hydro_20b"/>
    <property type="match status" value="1"/>
</dbReference>
<dbReference type="GO" id="GO:0016787">
    <property type="term" value="F:hydrolase activity"/>
    <property type="evidence" value="ECO:0007669"/>
    <property type="project" value="UniProtKB-KW"/>
</dbReference>
<evidence type="ECO:0000259" key="6">
    <source>
        <dbReference type="Pfam" id="PF00728"/>
    </source>
</evidence>
<dbReference type="Pfam" id="PF00728">
    <property type="entry name" value="Glyco_hydro_20"/>
    <property type="match status" value="1"/>
</dbReference>
<feature type="domain" description="F5/8 type C" evidence="7">
    <location>
        <begin position="648"/>
        <end position="763"/>
    </location>
</feature>
<dbReference type="Gene3D" id="3.30.379.10">
    <property type="entry name" value="Chitobiase/beta-hexosaminidase domain 2-like"/>
    <property type="match status" value="1"/>
</dbReference>
<dbReference type="PROSITE" id="PS51257">
    <property type="entry name" value="PROKAR_LIPOPROTEIN"/>
    <property type="match status" value="1"/>
</dbReference>
<dbReference type="Pfam" id="PF00754">
    <property type="entry name" value="F5_F8_type_C"/>
    <property type="match status" value="1"/>
</dbReference>
<dbReference type="InterPro" id="IPR017853">
    <property type="entry name" value="GH"/>
</dbReference>
<proteinExistence type="inferred from homology"/>
<evidence type="ECO:0000259" key="7">
    <source>
        <dbReference type="Pfam" id="PF00754"/>
    </source>
</evidence>
<feature type="domain" description="Glycoside hydrolase family 20 catalytic" evidence="6">
    <location>
        <begin position="168"/>
        <end position="518"/>
    </location>
</feature>
<dbReference type="Gene3D" id="2.60.120.260">
    <property type="entry name" value="Galactose-binding domain-like"/>
    <property type="match status" value="1"/>
</dbReference>
<dbReference type="SUPFAM" id="SSF49785">
    <property type="entry name" value="Galactose-binding domain-like"/>
    <property type="match status" value="1"/>
</dbReference>
<accession>A0ABT1MD31</accession>
<evidence type="ECO:0000259" key="8">
    <source>
        <dbReference type="Pfam" id="PF02838"/>
    </source>
</evidence>
<evidence type="ECO:0000256" key="4">
    <source>
        <dbReference type="ARBA" id="ARBA00022801"/>
    </source>
</evidence>
<keyword evidence="5" id="KW-0326">Glycosidase</keyword>
<dbReference type="InterPro" id="IPR015882">
    <property type="entry name" value="HEX_bac_N"/>
</dbReference>
<dbReference type="InterPro" id="IPR000421">
    <property type="entry name" value="FA58C"/>
</dbReference>
<dbReference type="Gene3D" id="3.20.20.80">
    <property type="entry name" value="Glycosidases"/>
    <property type="match status" value="1"/>
</dbReference>
<evidence type="ECO:0000313" key="9">
    <source>
        <dbReference type="EMBL" id="MCP9610547.1"/>
    </source>
</evidence>
<comment type="similarity">
    <text evidence="2">Belongs to the glycosyl hydrolase 20 family.</text>
</comment>
<protein>
    <recommendedName>
        <fullName evidence="3">beta-N-acetylhexosaminidase</fullName>
        <ecNumber evidence="3">3.2.1.52</ecNumber>
    </recommendedName>
</protein>
<dbReference type="EMBL" id="JANDHW010000001">
    <property type="protein sequence ID" value="MCP9610547.1"/>
    <property type="molecule type" value="Genomic_DNA"/>
</dbReference>
<dbReference type="PANTHER" id="PTHR22600:SF57">
    <property type="entry name" value="BETA-N-ACETYLHEXOSAMINIDASE"/>
    <property type="match status" value="1"/>
</dbReference>
<dbReference type="EC" id="3.2.1.52" evidence="3"/>
<evidence type="ECO:0000256" key="5">
    <source>
        <dbReference type="ARBA" id="ARBA00023295"/>
    </source>
</evidence>
<keyword evidence="4 9" id="KW-0378">Hydrolase</keyword>
<name>A0ABT1MD31_9BACT</name>